<dbReference type="HOGENOM" id="CLU_3255532_0_0_6"/>
<accession>V5F751</accession>
<sequence>MKTLTQTIKYAAITLLDHTLFFGFVTLERLYYSKNNLKQNSH</sequence>
<reference evidence="3" key="1">
    <citation type="submission" date="2012-12" db="EMBL/GenBank/DDBJ databases">
        <title>Genome Sequence of Photobacterium leiognathi lrivu.4.1.</title>
        <authorList>
            <person name="Urbanczyk H."/>
            <person name="Ogura Y."/>
            <person name="Hayashi T."/>
            <person name="Dunlap P.V."/>
        </authorList>
    </citation>
    <scope>NUCLEOTIDE SEQUENCE [LARGE SCALE GENOMIC DNA]</scope>
    <source>
        <strain evidence="3">lrivu.4.1</strain>
    </source>
</reference>
<evidence type="ECO:0000313" key="3">
    <source>
        <dbReference type="Proteomes" id="UP000030675"/>
    </source>
</evidence>
<keyword evidence="1" id="KW-0472">Membrane</keyword>
<gene>
    <name evidence="2" type="ORF">PLEI_3624</name>
</gene>
<evidence type="ECO:0000313" key="2">
    <source>
        <dbReference type="EMBL" id="GAD31958.1"/>
    </source>
</evidence>
<dbReference type="EMBL" id="DF196821">
    <property type="protein sequence ID" value="GAD31958.1"/>
    <property type="molecule type" value="Genomic_DNA"/>
</dbReference>
<dbReference type="Proteomes" id="UP000030675">
    <property type="component" value="Unassembled WGS sequence"/>
</dbReference>
<keyword evidence="1" id="KW-1133">Transmembrane helix</keyword>
<protein>
    <submittedName>
        <fullName evidence="2">Uncharacterized protein</fullName>
    </submittedName>
</protein>
<name>V5F751_PHOLE</name>
<keyword evidence="1" id="KW-0812">Transmembrane</keyword>
<organism evidence="2 3">
    <name type="scientific">Photobacterium leiognathi lrivu.4.1</name>
    <dbReference type="NCBI Taxonomy" id="1248232"/>
    <lineage>
        <taxon>Bacteria</taxon>
        <taxon>Pseudomonadati</taxon>
        <taxon>Pseudomonadota</taxon>
        <taxon>Gammaproteobacteria</taxon>
        <taxon>Vibrionales</taxon>
        <taxon>Vibrionaceae</taxon>
        <taxon>Photobacterium</taxon>
    </lineage>
</organism>
<feature type="transmembrane region" description="Helical" evidence="1">
    <location>
        <begin position="12"/>
        <end position="32"/>
    </location>
</feature>
<dbReference type="AlphaFoldDB" id="V5F751"/>
<evidence type="ECO:0000256" key="1">
    <source>
        <dbReference type="SAM" id="Phobius"/>
    </source>
</evidence>
<proteinExistence type="predicted"/>